<accession>M7SZP6</accession>
<dbReference type="EMBL" id="KB707289">
    <property type="protein sequence ID" value="EMR63056.1"/>
    <property type="molecule type" value="Genomic_DNA"/>
</dbReference>
<dbReference type="KEGG" id="ela:UCREL1_10003"/>
<organism evidence="2 3">
    <name type="scientific">Eutypa lata (strain UCR-EL1)</name>
    <name type="common">Grapevine dieback disease fungus</name>
    <name type="synonym">Eutypa armeniacae</name>
    <dbReference type="NCBI Taxonomy" id="1287681"/>
    <lineage>
        <taxon>Eukaryota</taxon>
        <taxon>Fungi</taxon>
        <taxon>Dikarya</taxon>
        <taxon>Ascomycota</taxon>
        <taxon>Pezizomycotina</taxon>
        <taxon>Sordariomycetes</taxon>
        <taxon>Xylariomycetidae</taxon>
        <taxon>Xylariales</taxon>
        <taxon>Diatrypaceae</taxon>
        <taxon>Eutypa</taxon>
    </lineage>
</organism>
<evidence type="ECO:0000313" key="2">
    <source>
        <dbReference type="EMBL" id="EMR63056.1"/>
    </source>
</evidence>
<dbReference type="Proteomes" id="UP000012174">
    <property type="component" value="Unassembled WGS sequence"/>
</dbReference>
<reference evidence="3" key="1">
    <citation type="journal article" date="2013" name="Genome Announc.">
        <title>Draft genome sequence of the grapevine dieback fungus Eutypa lata UCR-EL1.</title>
        <authorList>
            <person name="Blanco-Ulate B."/>
            <person name="Rolshausen P.E."/>
            <person name="Cantu D."/>
        </authorList>
    </citation>
    <scope>NUCLEOTIDE SEQUENCE [LARGE SCALE GENOMIC DNA]</scope>
    <source>
        <strain evidence="3">UCR-EL1</strain>
    </source>
</reference>
<keyword evidence="1" id="KW-0732">Signal</keyword>
<feature type="chain" id="PRO_5004085170" description="Gpi anchored cell wall protein" evidence="1">
    <location>
        <begin position="22"/>
        <end position="270"/>
    </location>
</feature>
<dbReference type="HOGENOM" id="CLU_1030703_0_0_1"/>
<evidence type="ECO:0000256" key="1">
    <source>
        <dbReference type="SAM" id="SignalP"/>
    </source>
</evidence>
<name>M7SZP6_EUTLA</name>
<proteinExistence type="predicted"/>
<dbReference type="OrthoDB" id="4995826at2759"/>
<sequence>MNVKTLCSVLALGLFAAGANSQDGAINFDVYSVSDCGDDPNNLEVLSTQLTLEPPSGDSGWSECMETSIDLSNWPVTDEGKYSIWVDTNTLDNDCELTFYQYLDQSEQKRTPCGDLEVSGKFGYSYVKDEDSFTTYGPQTVASAETECLIDSTNCGSVVTHTSGIELTDGWNIQASVGIDIFKIVSVELSGGYEHSETEIHEFSVQHFAPIEDGHRGRAYFQPLNICGKGHFEGNCGVLDLGILGDEPFCVPKLLPGNVPDGTLGVITTD</sequence>
<feature type="signal peptide" evidence="1">
    <location>
        <begin position="1"/>
        <end position="21"/>
    </location>
</feature>
<dbReference type="AlphaFoldDB" id="M7SZP6"/>
<keyword evidence="3" id="KW-1185">Reference proteome</keyword>
<evidence type="ECO:0000313" key="3">
    <source>
        <dbReference type="Proteomes" id="UP000012174"/>
    </source>
</evidence>
<protein>
    <recommendedName>
        <fullName evidence="4">Gpi anchored cell wall protein</fullName>
    </recommendedName>
</protein>
<evidence type="ECO:0008006" key="4">
    <source>
        <dbReference type="Google" id="ProtNLM"/>
    </source>
</evidence>
<dbReference type="OMA" id="HAGYPTF"/>
<gene>
    <name evidence="2" type="ORF">UCREL1_10003</name>
</gene>